<sequence>MADLLRGREAGRAGLLQEDNTLFGSTPSGPRGCSARRLAVLAISHGVVVELRLYSLVIRGNGTFIDGGVAQPNHHQFTQALERDKSEDDSLNYEGNILSLELQRRARGRRTSHYSV</sequence>
<dbReference type="AlphaFoldDB" id="A0A836FNW5"/>
<dbReference type="KEGG" id="loi:92357375"/>
<evidence type="ECO:0000313" key="1">
    <source>
        <dbReference type="EMBL" id="KAG5466242.1"/>
    </source>
</evidence>
<comment type="caution">
    <text evidence="1">The sequence shown here is derived from an EMBL/GenBank/DDBJ whole genome shotgun (WGS) entry which is preliminary data.</text>
</comment>
<protein>
    <submittedName>
        <fullName evidence="1">Uncharacterized protein</fullName>
    </submittedName>
</protein>
<keyword evidence="2" id="KW-1185">Reference proteome</keyword>
<accession>A0A836FNW5</accession>
<dbReference type="EMBL" id="JAFHLR010000035">
    <property type="protein sequence ID" value="KAG5466242.1"/>
    <property type="molecule type" value="Genomic_DNA"/>
</dbReference>
<dbReference type="Proteomes" id="UP000674143">
    <property type="component" value="Unassembled WGS sequence"/>
</dbReference>
<reference evidence="2" key="2">
    <citation type="journal article" date="2021" name="Sci. Data">
        <title>Chromosome-scale genome sequencing, assembly and annotation of six genomes from subfamily Leishmaniinae.</title>
        <authorList>
            <person name="Almutairi H."/>
            <person name="Urbaniak M.D."/>
            <person name="Bates M.D."/>
            <person name="Jariyapan N."/>
            <person name="Kwakye-Nuako G."/>
            <person name="Thomaz Soccol V."/>
            <person name="Al-Salem W.S."/>
            <person name="Dillon R.J."/>
            <person name="Bates P.A."/>
            <person name="Gatherer D."/>
        </authorList>
    </citation>
    <scope>NUCLEOTIDE SEQUENCE [LARGE SCALE GENOMIC DNA]</scope>
</reference>
<dbReference type="RefSeq" id="XP_067059132.1">
    <property type="nucleotide sequence ID" value="XM_067203441.1"/>
</dbReference>
<name>A0A836FNW5_9TRYP</name>
<reference evidence="2" key="1">
    <citation type="journal article" date="2021" name="Microbiol. Resour. Announc.">
        <title>LGAAP: Leishmaniinae Genome Assembly and Annotation Pipeline.</title>
        <authorList>
            <person name="Almutairi H."/>
            <person name="Urbaniak M.D."/>
            <person name="Bates M.D."/>
            <person name="Jariyapan N."/>
            <person name="Kwakye-Nuako G."/>
            <person name="Thomaz-Soccol V."/>
            <person name="Al-Salem W.S."/>
            <person name="Dillon R.J."/>
            <person name="Bates P.A."/>
            <person name="Gatherer D."/>
        </authorList>
    </citation>
    <scope>NUCLEOTIDE SEQUENCE [LARGE SCALE GENOMIC DNA]</scope>
</reference>
<proteinExistence type="predicted"/>
<evidence type="ECO:0000313" key="2">
    <source>
        <dbReference type="Proteomes" id="UP000674143"/>
    </source>
</evidence>
<dbReference type="GeneID" id="92357375"/>
<organism evidence="1 2">
    <name type="scientific">Leishmania orientalis</name>
    <dbReference type="NCBI Taxonomy" id="2249476"/>
    <lineage>
        <taxon>Eukaryota</taxon>
        <taxon>Discoba</taxon>
        <taxon>Euglenozoa</taxon>
        <taxon>Kinetoplastea</taxon>
        <taxon>Metakinetoplastina</taxon>
        <taxon>Trypanosomatida</taxon>
        <taxon>Trypanosomatidae</taxon>
        <taxon>Leishmaniinae</taxon>
        <taxon>Leishmania</taxon>
    </lineage>
</organism>
<gene>
    <name evidence="1" type="ORF">LSCM4_01387</name>
</gene>